<comment type="similarity">
    <text evidence="3">Belongs to the bacterial histone-like protein family.</text>
</comment>
<dbReference type="GO" id="GO:0030261">
    <property type="term" value="P:chromosome condensation"/>
    <property type="evidence" value="ECO:0007669"/>
    <property type="project" value="UniProtKB-KW"/>
</dbReference>
<dbReference type="KEGG" id="bsol:FSW04_10505"/>
<dbReference type="Proteomes" id="UP000321805">
    <property type="component" value="Chromosome"/>
</dbReference>
<sequence>MPNVSKSDLAGLVAERSDLSTAEAKRILDATFDVIATRVAAGDEVAIGGFGKFSVTERSARQGRNPQTGETIEIAASKAPRFSAASAFKGAVKG</sequence>
<organism evidence="4 5">
    <name type="scientific">Baekduia soli</name>
    <dbReference type="NCBI Taxonomy" id="496014"/>
    <lineage>
        <taxon>Bacteria</taxon>
        <taxon>Bacillati</taxon>
        <taxon>Actinomycetota</taxon>
        <taxon>Thermoleophilia</taxon>
        <taxon>Solirubrobacterales</taxon>
        <taxon>Baekduiaceae</taxon>
        <taxon>Baekduia</taxon>
    </lineage>
</organism>
<keyword evidence="5" id="KW-1185">Reference proteome</keyword>
<dbReference type="EMBL" id="CP042430">
    <property type="protein sequence ID" value="QEC47958.1"/>
    <property type="molecule type" value="Genomic_DNA"/>
</dbReference>
<keyword evidence="2 4" id="KW-0238">DNA-binding</keyword>
<dbReference type="PANTHER" id="PTHR33175">
    <property type="entry name" value="DNA-BINDING PROTEIN HU"/>
    <property type="match status" value="1"/>
</dbReference>
<reference evidence="4 5" key="1">
    <citation type="journal article" date="2018" name="J. Microbiol.">
        <title>Baekduia soli gen. nov., sp. nov., a novel bacterium isolated from the soil of Baekdu Mountain and proposal of a novel family name, Baekduiaceae fam. nov.</title>
        <authorList>
            <person name="An D.S."/>
            <person name="Siddiqi M.Z."/>
            <person name="Kim K.H."/>
            <person name="Yu H.S."/>
            <person name="Im W.T."/>
        </authorList>
    </citation>
    <scope>NUCLEOTIDE SEQUENCE [LARGE SCALE GENOMIC DNA]</scope>
    <source>
        <strain evidence="4 5">BR7-21</strain>
    </source>
</reference>
<protein>
    <submittedName>
        <fullName evidence="4">HU family DNA-binding protein</fullName>
    </submittedName>
</protein>
<evidence type="ECO:0000313" key="5">
    <source>
        <dbReference type="Proteomes" id="UP000321805"/>
    </source>
</evidence>
<dbReference type="GO" id="GO:0003677">
    <property type="term" value="F:DNA binding"/>
    <property type="evidence" value="ECO:0007669"/>
    <property type="project" value="UniProtKB-KW"/>
</dbReference>
<dbReference type="AlphaFoldDB" id="A0A5B8U538"/>
<evidence type="ECO:0000256" key="2">
    <source>
        <dbReference type="ARBA" id="ARBA00023125"/>
    </source>
</evidence>
<dbReference type="CDD" id="cd13831">
    <property type="entry name" value="HU"/>
    <property type="match status" value="1"/>
</dbReference>
<dbReference type="PRINTS" id="PR01727">
    <property type="entry name" value="DNABINDINGHU"/>
</dbReference>
<evidence type="ECO:0000313" key="4">
    <source>
        <dbReference type="EMBL" id="QEC47958.1"/>
    </source>
</evidence>
<evidence type="ECO:0000256" key="1">
    <source>
        <dbReference type="ARBA" id="ARBA00023067"/>
    </source>
</evidence>
<name>A0A5B8U538_9ACTN</name>
<dbReference type="GO" id="GO:0030527">
    <property type="term" value="F:structural constituent of chromatin"/>
    <property type="evidence" value="ECO:0007669"/>
    <property type="project" value="InterPro"/>
</dbReference>
<accession>A0A5B8U538</accession>
<proteinExistence type="inferred from homology"/>
<dbReference type="PANTHER" id="PTHR33175:SF3">
    <property type="entry name" value="DNA-BINDING PROTEIN HU-BETA"/>
    <property type="match status" value="1"/>
</dbReference>
<dbReference type="InterPro" id="IPR020816">
    <property type="entry name" value="Histone-like_DNA-bd_CS"/>
</dbReference>
<dbReference type="InterPro" id="IPR000119">
    <property type="entry name" value="Hist_DNA-bd"/>
</dbReference>
<keyword evidence="1" id="KW-0226">DNA condensation</keyword>
<dbReference type="PROSITE" id="PS00045">
    <property type="entry name" value="HISTONE_LIKE"/>
    <property type="match status" value="1"/>
</dbReference>
<dbReference type="SUPFAM" id="SSF47729">
    <property type="entry name" value="IHF-like DNA-binding proteins"/>
    <property type="match status" value="1"/>
</dbReference>
<dbReference type="SMART" id="SM00411">
    <property type="entry name" value="BHL"/>
    <property type="match status" value="1"/>
</dbReference>
<dbReference type="InterPro" id="IPR010992">
    <property type="entry name" value="IHF-like_DNA-bd_dom_sf"/>
</dbReference>
<dbReference type="Pfam" id="PF00216">
    <property type="entry name" value="Bac_DNA_binding"/>
    <property type="match status" value="1"/>
</dbReference>
<dbReference type="RefSeq" id="WP_146919000.1">
    <property type="nucleotide sequence ID" value="NZ_CP042430.1"/>
</dbReference>
<dbReference type="Gene3D" id="4.10.520.10">
    <property type="entry name" value="IHF-like DNA-binding proteins"/>
    <property type="match status" value="1"/>
</dbReference>
<gene>
    <name evidence="4" type="ORF">FSW04_10505</name>
</gene>
<evidence type="ECO:0000256" key="3">
    <source>
        <dbReference type="RuleBase" id="RU003939"/>
    </source>
</evidence>
<dbReference type="OrthoDB" id="9799835at2"/>